<dbReference type="SUPFAM" id="SSF51445">
    <property type="entry name" value="(Trans)glycosidases"/>
    <property type="match status" value="1"/>
</dbReference>
<evidence type="ECO:0000256" key="1">
    <source>
        <dbReference type="ARBA" id="ARBA00001255"/>
    </source>
</evidence>
<feature type="domain" description="Glycoside-hydrolase family GH114 TIM-barrel" evidence="5">
    <location>
        <begin position="80"/>
        <end position="314"/>
    </location>
</feature>
<comment type="caution">
    <text evidence="6">The sequence shown here is derived from an EMBL/GenBank/DDBJ whole genome shotgun (WGS) entry which is preliminary data.</text>
</comment>
<keyword evidence="4" id="KW-0472">Membrane</keyword>
<protein>
    <recommendedName>
        <fullName evidence="2">alpha-galactosidase</fullName>
        <ecNumber evidence="2">3.2.1.22</ecNumber>
    </recommendedName>
</protein>
<keyword evidence="7" id="KW-1185">Reference proteome</keyword>
<dbReference type="EC" id="3.2.1.22" evidence="2"/>
<dbReference type="Proteomes" id="UP001274830">
    <property type="component" value="Unassembled WGS sequence"/>
</dbReference>
<dbReference type="InterPro" id="IPR013785">
    <property type="entry name" value="Aldolase_TIM"/>
</dbReference>
<feature type="transmembrane region" description="Helical" evidence="4">
    <location>
        <begin position="20"/>
        <end position="40"/>
    </location>
</feature>
<evidence type="ECO:0000313" key="6">
    <source>
        <dbReference type="EMBL" id="KAK3671223.1"/>
    </source>
</evidence>
<dbReference type="Pfam" id="PF03537">
    <property type="entry name" value="Glyco_hydro_114"/>
    <property type="match status" value="1"/>
</dbReference>
<name>A0AAE0TPD7_9PEZI</name>
<dbReference type="Gene3D" id="3.20.20.70">
    <property type="entry name" value="Aldolase class I"/>
    <property type="match status" value="1"/>
</dbReference>
<feature type="region of interest" description="Disordered" evidence="3">
    <location>
        <begin position="45"/>
        <end position="71"/>
    </location>
</feature>
<keyword evidence="4" id="KW-1133">Transmembrane helix</keyword>
<evidence type="ECO:0000256" key="2">
    <source>
        <dbReference type="ARBA" id="ARBA00012755"/>
    </source>
</evidence>
<comment type="catalytic activity">
    <reaction evidence="1">
        <text>Hydrolysis of terminal, non-reducing alpha-D-galactose residues in alpha-D-galactosides, including galactose oligosaccharides, galactomannans and galactolipids.</text>
        <dbReference type="EC" id="3.2.1.22"/>
    </reaction>
</comment>
<dbReference type="InterPro" id="IPR017853">
    <property type="entry name" value="GH"/>
</dbReference>
<dbReference type="GO" id="GO:0004557">
    <property type="term" value="F:alpha-galactosidase activity"/>
    <property type="evidence" value="ECO:0007669"/>
    <property type="project" value="UniProtKB-EC"/>
</dbReference>
<evidence type="ECO:0000256" key="3">
    <source>
        <dbReference type="SAM" id="MobiDB-lite"/>
    </source>
</evidence>
<dbReference type="InterPro" id="IPR004352">
    <property type="entry name" value="GH114_TIM-barrel"/>
</dbReference>
<proteinExistence type="predicted"/>
<dbReference type="PANTHER" id="PTHR35273">
    <property type="entry name" value="ALPHA-1,4 POLYGALACTOSAMINIDASE, PUTATIVE (AFU_ORTHOLOGUE AFUA_3G07890)-RELATED"/>
    <property type="match status" value="1"/>
</dbReference>
<sequence length="331" mass="35014">MASGGRRAGKTGGRRRCMIITSIIVALVVIALAIGLGVGLGRDHGGGSSSGSSSASPASGTPLPSPPANGSIYQPAVNSTWQIVLQNPINVSTTITPHVDVYDIDMFTNPQSTIQSLQQAGMKVICYFSAGSYEPSRPDSGDFQAADKGKELAGWPGEYWLNLNSTNVRQIMVKRMQLAAQKGCDAVDPDNVDGYSNDNGLGLTQQDSIDFVQFLAEHARNLSLAIGLKNAGDIVQNVLPVVQFSVNEQCIHYSECATFAPFVAAGKPVFNIEYPSGAGSTIAVEKYQTICTDSGNAANSTDFSKVMKTMDLTGWVEYCNGSVFDTSMSSS</sequence>
<gene>
    <name evidence="6" type="ORF">LTR78_008858</name>
</gene>
<feature type="compositionally biased region" description="Low complexity" evidence="3">
    <location>
        <begin position="50"/>
        <end position="62"/>
    </location>
</feature>
<accession>A0AAE0TPD7</accession>
<evidence type="ECO:0000313" key="7">
    <source>
        <dbReference type="Proteomes" id="UP001274830"/>
    </source>
</evidence>
<evidence type="ECO:0000256" key="4">
    <source>
        <dbReference type="SAM" id="Phobius"/>
    </source>
</evidence>
<organism evidence="6 7">
    <name type="scientific">Recurvomyces mirabilis</name>
    <dbReference type="NCBI Taxonomy" id="574656"/>
    <lineage>
        <taxon>Eukaryota</taxon>
        <taxon>Fungi</taxon>
        <taxon>Dikarya</taxon>
        <taxon>Ascomycota</taxon>
        <taxon>Pezizomycotina</taxon>
        <taxon>Dothideomycetes</taxon>
        <taxon>Dothideomycetidae</taxon>
        <taxon>Mycosphaerellales</taxon>
        <taxon>Teratosphaeriaceae</taxon>
        <taxon>Recurvomyces</taxon>
    </lineage>
</organism>
<dbReference type="PANTHER" id="PTHR35273:SF2">
    <property type="entry name" value="ALPHA-GALACTOSIDASE"/>
    <property type="match status" value="1"/>
</dbReference>
<evidence type="ECO:0000259" key="5">
    <source>
        <dbReference type="Pfam" id="PF03537"/>
    </source>
</evidence>
<reference evidence="6" key="1">
    <citation type="submission" date="2023-07" db="EMBL/GenBank/DDBJ databases">
        <title>Black Yeasts Isolated from many extreme environments.</title>
        <authorList>
            <person name="Coleine C."/>
            <person name="Stajich J.E."/>
            <person name="Selbmann L."/>
        </authorList>
    </citation>
    <scope>NUCLEOTIDE SEQUENCE</scope>
    <source>
        <strain evidence="6">CCFEE 5485</strain>
    </source>
</reference>
<dbReference type="EMBL" id="JAUTXT010000045">
    <property type="protein sequence ID" value="KAK3671223.1"/>
    <property type="molecule type" value="Genomic_DNA"/>
</dbReference>
<keyword evidence="4" id="KW-0812">Transmembrane</keyword>
<dbReference type="AlphaFoldDB" id="A0AAE0TPD7"/>